<evidence type="ECO:0000313" key="6">
    <source>
        <dbReference type="EMBL" id="QYZ71283.1"/>
    </source>
</evidence>
<evidence type="ECO:0000256" key="4">
    <source>
        <dbReference type="SAM" id="MobiDB-lite"/>
    </source>
</evidence>
<evidence type="ECO:0000256" key="3">
    <source>
        <dbReference type="ARBA" id="ARBA00023163"/>
    </source>
</evidence>
<accession>A0A8G0ZW50</accession>
<dbReference type="InterPro" id="IPR051011">
    <property type="entry name" value="Metal_resp_trans_reg"/>
</dbReference>
<name>A0A8G0ZW50_9RHOB</name>
<organism evidence="6 7">
    <name type="scientific">Neotabrizicola shimadae</name>
    <dbReference type="NCBI Taxonomy" id="2807096"/>
    <lineage>
        <taxon>Bacteria</taxon>
        <taxon>Pseudomonadati</taxon>
        <taxon>Pseudomonadota</taxon>
        <taxon>Alphaproteobacteria</taxon>
        <taxon>Rhodobacterales</taxon>
        <taxon>Paracoccaceae</taxon>
        <taxon>Neotabrizicola</taxon>
    </lineage>
</organism>
<sequence length="130" mass="13922">MQKGQALSALSALANDQRLDLLRLLMPRGEEGLPAGEIARSLGLSASRLSFHLAQMEQAGLIRSRKVARNVFYSVDAEGIGRTIGYLLNDCCFGNAKVRACCADEASVPLSERDQAAAQTTEITASAPER</sequence>
<dbReference type="Pfam" id="PF12840">
    <property type="entry name" value="HTH_20"/>
    <property type="match status" value="1"/>
</dbReference>
<evidence type="ECO:0000256" key="1">
    <source>
        <dbReference type="ARBA" id="ARBA00023015"/>
    </source>
</evidence>
<dbReference type="InterPro" id="IPR036388">
    <property type="entry name" value="WH-like_DNA-bd_sf"/>
</dbReference>
<evidence type="ECO:0000256" key="2">
    <source>
        <dbReference type="ARBA" id="ARBA00023125"/>
    </source>
</evidence>
<dbReference type="InterPro" id="IPR001845">
    <property type="entry name" value="HTH_ArsR_DNA-bd_dom"/>
</dbReference>
<dbReference type="GO" id="GO:0003700">
    <property type="term" value="F:DNA-binding transcription factor activity"/>
    <property type="evidence" value="ECO:0007669"/>
    <property type="project" value="InterPro"/>
</dbReference>
<dbReference type="SUPFAM" id="SSF46785">
    <property type="entry name" value="Winged helix' DNA-binding domain"/>
    <property type="match status" value="1"/>
</dbReference>
<dbReference type="PRINTS" id="PR00778">
    <property type="entry name" value="HTHARSR"/>
</dbReference>
<gene>
    <name evidence="6" type="ORF">JO391_07195</name>
</gene>
<feature type="region of interest" description="Disordered" evidence="4">
    <location>
        <begin position="110"/>
        <end position="130"/>
    </location>
</feature>
<keyword evidence="7" id="KW-1185">Reference proteome</keyword>
<evidence type="ECO:0000259" key="5">
    <source>
        <dbReference type="PROSITE" id="PS50987"/>
    </source>
</evidence>
<dbReference type="SMART" id="SM00418">
    <property type="entry name" value="HTH_ARSR"/>
    <property type="match status" value="1"/>
</dbReference>
<keyword evidence="3" id="KW-0804">Transcription</keyword>
<dbReference type="EMBL" id="CP069370">
    <property type="protein sequence ID" value="QYZ71283.1"/>
    <property type="molecule type" value="Genomic_DNA"/>
</dbReference>
<evidence type="ECO:0000313" key="7">
    <source>
        <dbReference type="Proteomes" id="UP000826300"/>
    </source>
</evidence>
<keyword evidence="1" id="KW-0805">Transcription regulation</keyword>
<dbReference type="Proteomes" id="UP000826300">
    <property type="component" value="Chromosome"/>
</dbReference>
<dbReference type="PANTHER" id="PTHR43132:SF2">
    <property type="entry name" value="ARSENICAL RESISTANCE OPERON REPRESSOR ARSR-RELATED"/>
    <property type="match status" value="1"/>
</dbReference>
<feature type="domain" description="HTH arsR-type" evidence="5">
    <location>
        <begin position="1"/>
        <end position="95"/>
    </location>
</feature>
<dbReference type="GO" id="GO:0003677">
    <property type="term" value="F:DNA binding"/>
    <property type="evidence" value="ECO:0007669"/>
    <property type="project" value="UniProtKB-KW"/>
</dbReference>
<dbReference type="NCBIfam" id="NF033788">
    <property type="entry name" value="HTH_metalloreg"/>
    <property type="match status" value="1"/>
</dbReference>
<dbReference type="PROSITE" id="PS50987">
    <property type="entry name" value="HTH_ARSR_2"/>
    <property type="match status" value="1"/>
</dbReference>
<protein>
    <submittedName>
        <fullName evidence="6">Helix-turn-helix transcriptional regulator</fullName>
    </submittedName>
</protein>
<dbReference type="KEGG" id="nsm:JO391_07195"/>
<proteinExistence type="predicted"/>
<dbReference type="InterPro" id="IPR011991">
    <property type="entry name" value="ArsR-like_HTH"/>
</dbReference>
<keyword evidence="2" id="KW-0238">DNA-binding</keyword>
<dbReference type="InterPro" id="IPR036390">
    <property type="entry name" value="WH_DNA-bd_sf"/>
</dbReference>
<dbReference type="AlphaFoldDB" id="A0A8G0ZW50"/>
<dbReference type="PANTHER" id="PTHR43132">
    <property type="entry name" value="ARSENICAL RESISTANCE OPERON REPRESSOR ARSR-RELATED"/>
    <property type="match status" value="1"/>
</dbReference>
<dbReference type="CDD" id="cd00090">
    <property type="entry name" value="HTH_ARSR"/>
    <property type="match status" value="1"/>
</dbReference>
<reference evidence="6" key="1">
    <citation type="submission" date="2021-02" db="EMBL/GenBank/DDBJ databases">
        <title>Rhodobacter shimadae sp. nov., an aerobic anoxygenic phototrophic bacterium isolated from a hot spring.</title>
        <authorList>
            <person name="Muramatsu S."/>
            <person name="Haruta S."/>
            <person name="Hirose S."/>
            <person name="Hanada S."/>
        </authorList>
    </citation>
    <scope>NUCLEOTIDE SEQUENCE</scope>
    <source>
        <strain evidence="6">N10</strain>
    </source>
</reference>
<dbReference type="RefSeq" id="WP_220663735.1">
    <property type="nucleotide sequence ID" value="NZ_CP069370.1"/>
</dbReference>
<dbReference type="Gene3D" id="1.10.10.10">
    <property type="entry name" value="Winged helix-like DNA-binding domain superfamily/Winged helix DNA-binding domain"/>
    <property type="match status" value="1"/>
</dbReference>